<dbReference type="PANTHER" id="PTHR43537:SF5">
    <property type="entry name" value="UXU OPERON TRANSCRIPTIONAL REGULATOR"/>
    <property type="match status" value="1"/>
</dbReference>
<dbReference type="InterPro" id="IPR000524">
    <property type="entry name" value="Tscrpt_reg_HTH_GntR"/>
</dbReference>
<evidence type="ECO:0000256" key="2">
    <source>
        <dbReference type="ARBA" id="ARBA00023125"/>
    </source>
</evidence>
<dbReference type="InterPro" id="IPR036390">
    <property type="entry name" value="WH_DNA-bd_sf"/>
</dbReference>
<name>A0A1S8D573_9PROT</name>
<accession>A0A1S8D573</accession>
<keyword evidence="2" id="KW-0238">DNA-binding</keyword>
<feature type="domain" description="HTH gntR-type" evidence="4">
    <location>
        <begin position="3"/>
        <end position="71"/>
    </location>
</feature>
<evidence type="ECO:0000313" key="5">
    <source>
        <dbReference type="EMBL" id="ONH82728.1"/>
    </source>
</evidence>
<dbReference type="GO" id="GO:0003677">
    <property type="term" value="F:DNA binding"/>
    <property type="evidence" value="ECO:0007669"/>
    <property type="project" value="UniProtKB-KW"/>
</dbReference>
<dbReference type="SUPFAM" id="SSF48008">
    <property type="entry name" value="GntR ligand-binding domain-like"/>
    <property type="match status" value="1"/>
</dbReference>
<sequence length="222" mass="25093">MGDVELNQDQDMTRLRAYIEALEDETQLPPEPRLAEEVGMSRGRLRTLLKRLEAEGTIWRHVGKGTFVGRPAPPASPQQWLDGASLNEIMDARLLIEPLLASRAAIMARPADIADLEACMAEMRSARQLSQWKRQDERLHRLIATATHNSLLTLLYETLRAHGRTGLDARLQDVFVGELPLADTTTQHQEIVRAIGRRDPALAERLMRAHLISVRDRLFGLR</sequence>
<proteinExistence type="predicted"/>
<evidence type="ECO:0000256" key="1">
    <source>
        <dbReference type="ARBA" id="ARBA00023015"/>
    </source>
</evidence>
<gene>
    <name evidence="6" type="primary">lutR_2</name>
    <name evidence="5" type="ORF">APZ41_013165</name>
    <name evidence="6" type="ORF">NCTC13291_04154</name>
</gene>
<protein>
    <submittedName>
        <fullName evidence="5">GntR family transcriptional regulator</fullName>
    </submittedName>
    <submittedName>
        <fullName evidence="6">L-lactate utilization operon repressor</fullName>
    </submittedName>
</protein>
<keyword evidence="7" id="KW-1185">Reference proteome</keyword>
<dbReference type="GO" id="GO:0003700">
    <property type="term" value="F:DNA-binding transcription factor activity"/>
    <property type="evidence" value="ECO:0007669"/>
    <property type="project" value="InterPro"/>
</dbReference>
<dbReference type="GeneID" id="99631471"/>
<dbReference type="Proteomes" id="UP000054844">
    <property type="component" value="Unassembled WGS sequence"/>
</dbReference>
<dbReference type="Pfam" id="PF00392">
    <property type="entry name" value="GntR"/>
    <property type="match status" value="1"/>
</dbReference>
<organism evidence="5 7">
    <name type="scientific">Roseomonas mucosa</name>
    <dbReference type="NCBI Taxonomy" id="207340"/>
    <lineage>
        <taxon>Bacteria</taxon>
        <taxon>Pseudomonadati</taxon>
        <taxon>Pseudomonadota</taxon>
        <taxon>Alphaproteobacteria</taxon>
        <taxon>Acetobacterales</taxon>
        <taxon>Roseomonadaceae</taxon>
        <taxon>Roseomonas</taxon>
    </lineage>
</organism>
<dbReference type="InterPro" id="IPR011711">
    <property type="entry name" value="GntR_C"/>
</dbReference>
<dbReference type="OrthoDB" id="7347280at2"/>
<dbReference type="InterPro" id="IPR036388">
    <property type="entry name" value="WH-like_DNA-bd_sf"/>
</dbReference>
<dbReference type="SMART" id="SM00895">
    <property type="entry name" value="FCD"/>
    <property type="match status" value="1"/>
</dbReference>
<evidence type="ECO:0000313" key="8">
    <source>
        <dbReference type="Proteomes" id="UP000254919"/>
    </source>
</evidence>
<dbReference type="PROSITE" id="PS50949">
    <property type="entry name" value="HTH_GNTR"/>
    <property type="match status" value="1"/>
</dbReference>
<dbReference type="AlphaFoldDB" id="A0A1S8D573"/>
<dbReference type="Gene3D" id="1.10.10.10">
    <property type="entry name" value="Winged helix-like DNA-binding domain superfamily/Winged helix DNA-binding domain"/>
    <property type="match status" value="1"/>
</dbReference>
<dbReference type="PANTHER" id="PTHR43537">
    <property type="entry name" value="TRANSCRIPTIONAL REGULATOR, GNTR FAMILY"/>
    <property type="match status" value="1"/>
</dbReference>
<evidence type="ECO:0000256" key="3">
    <source>
        <dbReference type="ARBA" id="ARBA00023163"/>
    </source>
</evidence>
<reference evidence="6 8" key="2">
    <citation type="submission" date="2018-06" db="EMBL/GenBank/DDBJ databases">
        <authorList>
            <consortium name="Pathogen Informatics"/>
            <person name="Doyle S."/>
        </authorList>
    </citation>
    <scope>NUCLEOTIDE SEQUENCE [LARGE SCALE GENOMIC DNA]</scope>
    <source>
        <strain evidence="6 8">NCTC13291</strain>
    </source>
</reference>
<dbReference type="Gene3D" id="1.20.120.530">
    <property type="entry name" value="GntR ligand-binding domain-like"/>
    <property type="match status" value="1"/>
</dbReference>
<dbReference type="Proteomes" id="UP000254919">
    <property type="component" value="Unassembled WGS sequence"/>
</dbReference>
<dbReference type="PRINTS" id="PR00035">
    <property type="entry name" value="HTHGNTR"/>
</dbReference>
<dbReference type="EMBL" id="LLWF02000044">
    <property type="protein sequence ID" value="ONH82728.1"/>
    <property type="molecule type" value="Genomic_DNA"/>
</dbReference>
<dbReference type="RefSeq" id="WP_019460535.1">
    <property type="nucleotide sequence ID" value="NZ_AP031463.1"/>
</dbReference>
<evidence type="ECO:0000313" key="7">
    <source>
        <dbReference type="Proteomes" id="UP000054844"/>
    </source>
</evidence>
<keyword evidence="1" id="KW-0805">Transcription regulation</keyword>
<dbReference type="SUPFAM" id="SSF46785">
    <property type="entry name" value="Winged helix' DNA-binding domain"/>
    <property type="match status" value="1"/>
</dbReference>
<evidence type="ECO:0000313" key="6">
    <source>
        <dbReference type="EMBL" id="SUE95271.1"/>
    </source>
</evidence>
<dbReference type="STRING" id="207340.APZ41_013165"/>
<evidence type="ECO:0000259" key="4">
    <source>
        <dbReference type="PROSITE" id="PS50949"/>
    </source>
</evidence>
<dbReference type="EMBL" id="UGVN01000002">
    <property type="protein sequence ID" value="SUE95271.1"/>
    <property type="molecule type" value="Genomic_DNA"/>
</dbReference>
<keyword evidence="3" id="KW-0804">Transcription</keyword>
<dbReference type="Pfam" id="PF07729">
    <property type="entry name" value="FCD"/>
    <property type="match status" value="1"/>
</dbReference>
<reference evidence="5 7" key="1">
    <citation type="submission" date="2016-12" db="EMBL/GenBank/DDBJ databases">
        <title>Draft genome sequence of Roseomonas mucosa strain AU37, isolated from a peripheral intravenous catheter.</title>
        <authorList>
            <person name="Choudhury M.A."/>
            <person name="Sidjabat H.E."/>
            <person name="Wailan A.M."/>
            <person name="Zhang L."/>
            <person name="Marsh N.M."/>
            <person name="Rickard C.M."/>
            <person name="Davies M."/>
            <person name="Mcmillan D.J."/>
        </authorList>
    </citation>
    <scope>NUCLEOTIDE SEQUENCE [LARGE SCALE GENOMIC DNA]</scope>
    <source>
        <strain evidence="5 7">SAVE376</strain>
    </source>
</reference>
<dbReference type="InterPro" id="IPR008920">
    <property type="entry name" value="TF_FadR/GntR_C"/>
</dbReference>